<dbReference type="AlphaFoldDB" id="A0AAU0US39"/>
<dbReference type="KEGG" id="dbc:MFMK1_002862"/>
<evidence type="ECO:0000256" key="2">
    <source>
        <dbReference type="ARBA" id="ARBA00005417"/>
    </source>
</evidence>
<dbReference type="GO" id="GO:0043190">
    <property type="term" value="C:ATP-binding cassette (ABC) transporter complex"/>
    <property type="evidence" value="ECO:0007669"/>
    <property type="project" value="TreeGrafter"/>
</dbReference>
<dbReference type="CDD" id="cd03225">
    <property type="entry name" value="ABC_cobalt_CbiO_domain1"/>
    <property type="match status" value="2"/>
</dbReference>
<feature type="domain" description="ABC transporter" evidence="9">
    <location>
        <begin position="4"/>
        <end position="243"/>
    </location>
</feature>
<evidence type="ECO:0000256" key="6">
    <source>
        <dbReference type="ARBA" id="ARBA00022840"/>
    </source>
</evidence>
<dbReference type="InterPro" id="IPR003439">
    <property type="entry name" value="ABC_transporter-like_ATP-bd"/>
</dbReference>
<evidence type="ECO:0000256" key="1">
    <source>
        <dbReference type="ARBA" id="ARBA00004202"/>
    </source>
</evidence>
<dbReference type="InterPro" id="IPR050095">
    <property type="entry name" value="ECF_ABC_transporter_ATP-bd"/>
</dbReference>
<dbReference type="InterPro" id="IPR027417">
    <property type="entry name" value="P-loop_NTPase"/>
</dbReference>
<dbReference type="GO" id="GO:0005524">
    <property type="term" value="F:ATP binding"/>
    <property type="evidence" value="ECO:0007669"/>
    <property type="project" value="UniProtKB-KW"/>
</dbReference>
<evidence type="ECO:0000256" key="3">
    <source>
        <dbReference type="ARBA" id="ARBA00022448"/>
    </source>
</evidence>
<organism evidence="10 11">
    <name type="scientific">Metallumcola ferriviriculae</name>
    <dbReference type="NCBI Taxonomy" id="3039180"/>
    <lineage>
        <taxon>Bacteria</taxon>
        <taxon>Bacillati</taxon>
        <taxon>Bacillota</taxon>
        <taxon>Clostridia</taxon>
        <taxon>Neomoorellales</taxon>
        <taxon>Desulfitibacteraceae</taxon>
        <taxon>Metallumcola</taxon>
    </lineage>
</organism>
<keyword evidence="5" id="KW-0547">Nucleotide-binding</keyword>
<evidence type="ECO:0000313" key="11">
    <source>
        <dbReference type="Proteomes" id="UP001329915"/>
    </source>
</evidence>
<dbReference type="PROSITE" id="PS00211">
    <property type="entry name" value="ABC_TRANSPORTER_1"/>
    <property type="match status" value="2"/>
</dbReference>
<dbReference type="Proteomes" id="UP001329915">
    <property type="component" value="Chromosome"/>
</dbReference>
<keyword evidence="4" id="KW-1003">Cell membrane</keyword>
<keyword evidence="8" id="KW-0472">Membrane</keyword>
<dbReference type="PANTHER" id="PTHR43553:SF24">
    <property type="entry name" value="ENERGY-COUPLING FACTOR TRANSPORTER ATP-BINDING PROTEIN ECFA1"/>
    <property type="match status" value="1"/>
</dbReference>
<dbReference type="PROSITE" id="PS50893">
    <property type="entry name" value="ABC_TRANSPORTER_2"/>
    <property type="match status" value="2"/>
</dbReference>
<dbReference type="EMBL" id="CP121694">
    <property type="protein sequence ID" value="WRO23016.1"/>
    <property type="molecule type" value="Genomic_DNA"/>
</dbReference>
<dbReference type="InterPro" id="IPR003593">
    <property type="entry name" value="AAA+_ATPase"/>
</dbReference>
<evidence type="ECO:0000256" key="8">
    <source>
        <dbReference type="ARBA" id="ARBA00023136"/>
    </source>
</evidence>
<reference evidence="10 11" key="1">
    <citation type="submission" date="2023-04" db="EMBL/GenBank/DDBJ databases">
        <authorList>
            <person name="Hsu D."/>
        </authorList>
    </citation>
    <scope>NUCLEOTIDE SEQUENCE [LARGE SCALE GENOMIC DNA]</scope>
    <source>
        <strain evidence="10 11">MK1</strain>
    </source>
</reference>
<name>A0AAU0US39_9FIRM</name>
<evidence type="ECO:0000259" key="9">
    <source>
        <dbReference type="PROSITE" id="PS50893"/>
    </source>
</evidence>
<keyword evidence="6 10" id="KW-0067">ATP-binding</keyword>
<dbReference type="SMART" id="SM00382">
    <property type="entry name" value="AAA"/>
    <property type="match status" value="2"/>
</dbReference>
<protein>
    <submittedName>
        <fullName evidence="10">ATP-binding cassette domain-containing protein</fullName>
    </submittedName>
</protein>
<feature type="domain" description="ABC transporter" evidence="9">
    <location>
        <begin position="291"/>
        <end position="521"/>
    </location>
</feature>
<proteinExistence type="inferred from homology"/>
<keyword evidence="7" id="KW-1278">Translocase</keyword>
<evidence type="ECO:0000256" key="7">
    <source>
        <dbReference type="ARBA" id="ARBA00022967"/>
    </source>
</evidence>
<dbReference type="InterPro" id="IPR015856">
    <property type="entry name" value="ABC_transpr_CbiO/EcfA_su"/>
</dbReference>
<dbReference type="GO" id="GO:0042626">
    <property type="term" value="F:ATPase-coupled transmembrane transporter activity"/>
    <property type="evidence" value="ECO:0007669"/>
    <property type="project" value="TreeGrafter"/>
</dbReference>
<dbReference type="PANTHER" id="PTHR43553">
    <property type="entry name" value="HEAVY METAL TRANSPORTER"/>
    <property type="match status" value="1"/>
</dbReference>
<evidence type="ECO:0000256" key="5">
    <source>
        <dbReference type="ARBA" id="ARBA00022741"/>
    </source>
</evidence>
<sequence>MAVCEVKKITYTYPTGETALKDCDFSLERGETALLAGPSGSGKSTLLRLLAGLAPEFYGGTLAGKYLYMGQDMRNLAGPELAREIGIVFQDPEKQLLMTGLERELVFGMENIGCSPAEMGNRLDEIMGYFDLSPLLNIPLQQLSGGQKQKVVLAAVMAVRPKLLLLDEPTSQLDPQAAAEFMSLVRRLSKQQGVTVVIAEQRLERVLPFVERVVHFHDGCPRFDGGVQQFLHWAVQHDVLIPDFYKYFATINRGRVPMDPARVKLDISQRLPKSFTSQKGFISADEEDLLVRAKSLAAGYVKEEPVIKEIKLGLSAGEFVSVLGANGAGKSTLLKTMCGFMPHYQGTLSVCGVPVENGCAGALVGSVGYLSQNPNDYLFRDTVTEELLFTLTNMKLPDNGQVERTLRQLGLWEVRHRYPRDLSGGQRQRVALASVLVSEPRLLLLDEPTRGLDMALKQELGHLIARLQQQGIAIMMVTHDVEFVAKFGSRVIILEDGAIIADGDRYQVLGSDHQYTPQLSRAFNSCGVLTFEDAMTVTGGVGNAQNF</sequence>
<gene>
    <name evidence="10" type="ORF">MFMK1_002862</name>
</gene>
<keyword evidence="3" id="KW-0813">Transport</keyword>
<dbReference type="RefSeq" id="WP_366922405.1">
    <property type="nucleotide sequence ID" value="NZ_CP121694.1"/>
</dbReference>
<evidence type="ECO:0000313" key="10">
    <source>
        <dbReference type="EMBL" id="WRO23016.1"/>
    </source>
</evidence>
<dbReference type="SUPFAM" id="SSF52540">
    <property type="entry name" value="P-loop containing nucleoside triphosphate hydrolases"/>
    <property type="match status" value="2"/>
</dbReference>
<comment type="similarity">
    <text evidence="2">Belongs to the ABC transporter superfamily.</text>
</comment>
<dbReference type="Pfam" id="PF00005">
    <property type="entry name" value="ABC_tran"/>
    <property type="match status" value="2"/>
</dbReference>
<keyword evidence="11" id="KW-1185">Reference proteome</keyword>
<dbReference type="GO" id="GO:0016887">
    <property type="term" value="F:ATP hydrolysis activity"/>
    <property type="evidence" value="ECO:0007669"/>
    <property type="project" value="InterPro"/>
</dbReference>
<dbReference type="InterPro" id="IPR017871">
    <property type="entry name" value="ABC_transporter-like_CS"/>
</dbReference>
<comment type="subcellular location">
    <subcellularLocation>
        <location evidence="1">Cell membrane</location>
        <topology evidence="1">Peripheral membrane protein</topology>
    </subcellularLocation>
</comment>
<dbReference type="Gene3D" id="3.40.50.300">
    <property type="entry name" value="P-loop containing nucleotide triphosphate hydrolases"/>
    <property type="match status" value="2"/>
</dbReference>
<accession>A0AAU0US39</accession>
<evidence type="ECO:0000256" key="4">
    <source>
        <dbReference type="ARBA" id="ARBA00022475"/>
    </source>
</evidence>